<proteinExistence type="predicted"/>
<organism evidence="1 2">
    <name type="scientific">Candidatus Nomurabacteria bacterium GW2011_GWA1_37_20</name>
    <dbReference type="NCBI Taxonomy" id="1618729"/>
    <lineage>
        <taxon>Bacteria</taxon>
        <taxon>Candidatus Nomuraibacteriota</taxon>
    </lineage>
</organism>
<reference evidence="1 2" key="1">
    <citation type="journal article" date="2015" name="Nature">
        <title>rRNA introns, odd ribosomes, and small enigmatic genomes across a large radiation of phyla.</title>
        <authorList>
            <person name="Brown C.T."/>
            <person name="Hug L.A."/>
            <person name="Thomas B.C."/>
            <person name="Sharon I."/>
            <person name="Castelle C.J."/>
            <person name="Singh A."/>
            <person name="Wilkins M.J."/>
            <person name="Williams K.H."/>
            <person name="Banfield J.F."/>
        </authorList>
    </citation>
    <scope>NUCLEOTIDE SEQUENCE [LARGE SCALE GENOMIC DNA]</scope>
</reference>
<accession>A0A0G0GE25</accession>
<protein>
    <submittedName>
        <fullName evidence="1">Uncharacterized protein</fullName>
    </submittedName>
</protein>
<dbReference type="PATRIC" id="fig|1618729.3.peg.650"/>
<comment type="caution">
    <text evidence="1">The sequence shown here is derived from an EMBL/GenBank/DDBJ whole genome shotgun (WGS) entry which is preliminary data.</text>
</comment>
<dbReference type="Proteomes" id="UP000034701">
    <property type="component" value="Unassembled WGS sequence"/>
</dbReference>
<name>A0A0G0GE25_9BACT</name>
<evidence type="ECO:0000313" key="1">
    <source>
        <dbReference type="EMBL" id="KKQ29383.1"/>
    </source>
</evidence>
<gene>
    <name evidence="1" type="ORF">US45_C0061G0007</name>
</gene>
<sequence length="78" mass="9188">MIKRKDKTITNIELLKSINRSFSNIEKKMATKDDIKDMATKTDVERLEKRIDDFAETKVSKVTFKELENRVQKIEAKI</sequence>
<dbReference type="EMBL" id="LBTA01000061">
    <property type="protein sequence ID" value="KKQ29383.1"/>
    <property type="molecule type" value="Genomic_DNA"/>
</dbReference>
<dbReference type="AlphaFoldDB" id="A0A0G0GE25"/>
<evidence type="ECO:0000313" key="2">
    <source>
        <dbReference type="Proteomes" id="UP000034701"/>
    </source>
</evidence>